<dbReference type="Gene3D" id="3.30.360.10">
    <property type="entry name" value="Dihydrodipicolinate Reductase, domain 2"/>
    <property type="match status" value="1"/>
</dbReference>
<comment type="caution">
    <text evidence="2">The sequence shown here is derived from an EMBL/GenBank/DDBJ whole genome shotgun (WGS) entry which is preliminary data.</text>
</comment>
<evidence type="ECO:0000313" key="2">
    <source>
        <dbReference type="EMBL" id="GAH55167.1"/>
    </source>
</evidence>
<dbReference type="EMBL" id="BARU01022293">
    <property type="protein sequence ID" value="GAH55167.1"/>
    <property type="molecule type" value="Genomic_DNA"/>
</dbReference>
<feature type="non-terminal residue" evidence="2">
    <location>
        <position position="1"/>
    </location>
</feature>
<dbReference type="PANTHER" id="PTHR43377:SF1">
    <property type="entry name" value="BILIVERDIN REDUCTASE A"/>
    <property type="match status" value="1"/>
</dbReference>
<accession>X1GD68</accession>
<reference evidence="2" key="1">
    <citation type="journal article" date="2014" name="Front. Microbiol.">
        <title>High frequency of phylogenetically diverse reductive dehalogenase-homologous genes in deep subseafloor sedimentary metagenomes.</title>
        <authorList>
            <person name="Kawai M."/>
            <person name="Futagami T."/>
            <person name="Toyoda A."/>
            <person name="Takaki Y."/>
            <person name="Nishi S."/>
            <person name="Hori S."/>
            <person name="Arai W."/>
            <person name="Tsubouchi T."/>
            <person name="Morono Y."/>
            <person name="Uchiyama I."/>
            <person name="Ito T."/>
            <person name="Fujiyama A."/>
            <person name="Inagaki F."/>
            <person name="Takami H."/>
        </authorList>
    </citation>
    <scope>NUCLEOTIDE SEQUENCE</scope>
    <source>
        <strain evidence="2">Expedition CK06-06</strain>
    </source>
</reference>
<dbReference type="SUPFAM" id="SSF55347">
    <property type="entry name" value="Glyceraldehyde-3-phosphate dehydrogenase-like, C-terminal domain"/>
    <property type="match status" value="1"/>
</dbReference>
<name>X1GD68_9ZZZZ</name>
<dbReference type="Pfam" id="PF22725">
    <property type="entry name" value="GFO_IDH_MocA_C3"/>
    <property type="match status" value="1"/>
</dbReference>
<dbReference type="AlphaFoldDB" id="X1GD68"/>
<dbReference type="InterPro" id="IPR051450">
    <property type="entry name" value="Gfo/Idh/MocA_Oxidoreductases"/>
</dbReference>
<feature type="domain" description="GFO/IDH/MocA-like oxidoreductase" evidence="1">
    <location>
        <begin position="43"/>
        <end position="150"/>
    </location>
</feature>
<gene>
    <name evidence="2" type="ORF">S03H2_36347</name>
</gene>
<dbReference type="PANTHER" id="PTHR43377">
    <property type="entry name" value="BILIVERDIN REDUCTASE A"/>
    <property type="match status" value="1"/>
</dbReference>
<protein>
    <recommendedName>
        <fullName evidence="1">GFO/IDH/MocA-like oxidoreductase domain-containing protein</fullName>
    </recommendedName>
</protein>
<dbReference type="InterPro" id="IPR055170">
    <property type="entry name" value="GFO_IDH_MocA-like_dom"/>
</dbReference>
<proteinExistence type="predicted"/>
<sequence>PLAVSLEQVDRLVAVAEQTGRLLHVGTTTRHEPQHLAVRERLGQLGEPVAVRGTMAMPEVCKWYGRPEVFGSFFALGNFHFADQVADWLGPPVWVSGSLWQQQTGSELSAVSASMFFGYDGGASGHISYTMGLPAQRDFCQFELIGTDSRFTWRDQVLTHHRPDGSAEVIPLVDDDPSLRDTEHFIRELLGEQPPPPPAKAAVTTRLCLLAEQSARSGHVMMPV</sequence>
<evidence type="ECO:0000259" key="1">
    <source>
        <dbReference type="Pfam" id="PF22725"/>
    </source>
</evidence>
<organism evidence="2">
    <name type="scientific">marine sediment metagenome</name>
    <dbReference type="NCBI Taxonomy" id="412755"/>
    <lineage>
        <taxon>unclassified sequences</taxon>
        <taxon>metagenomes</taxon>
        <taxon>ecological metagenomes</taxon>
    </lineage>
</organism>